<sequence length="74" mass="8569">MTLKQKNVLSTVNESCLLTKIKKLCKPQNFLYLKIEGVKGIKLQKDDLVQMFLCVNVKNVKECLGKTEKFFVLY</sequence>
<reference evidence="1 2" key="1">
    <citation type="submission" date="2016-10" db="EMBL/GenBank/DDBJ databases">
        <authorList>
            <person name="Varghese N."/>
            <person name="Submissions S."/>
        </authorList>
    </citation>
    <scope>NUCLEOTIDE SEQUENCE [LARGE SCALE GENOMIC DNA]</scope>
    <source>
        <strain evidence="1 2">DSM 1361</strain>
    </source>
</reference>
<proteinExistence type="predicted"/>
<evidence type="ECO:0000313" key="2">
    <source>
        <dbReference type="Proteomes" id="UP000243745"/>
    </source>
</evidence>
<dbReference type="EMBL" id="FOXF01000010">
    <property type="protein sequence ID" value="SFP24504.1"/>
    <property type="molecule type" value="Genomic_DNA"/>
</dbReference>
<accession>A0A662ZHP3</accession>
<gene>
    <name evidence="1" type="ORF">SAMN02910344_00858</name>
</gene>
<keyword evidence="2" id="KW-1185">Reference proteome</keyword>
<protein>
    <submittedName>
        <fullName evidence="1">Uncharacterized protein</fullName>
    </submittedName>
</protein>
<dbReference type="Proteomes" id="UP000243745">
    <property type="component" value="Unassembled WGS sequence"/>
</dbReference>
<name>A0A662ZHP3_9GAMM</name>
<evidence type="ECO:0000313" key="1">
    <source>
        <dbReference type="EMBL" id="SFP24504.1"/>
    </source>
</evidence>
<organism evidence="1 2">
    <name type="scientific">Ruminobacter amylophilus</name>
    <dbReference type="NCBI Taxonomy" id="867"/>
    <lineage>
        <taxon>Bacteria</taxon>
        <taxon>Pseudomonadati</taxon>
        <taxon>Pseudomonadota</taxon>
        <taxon>Gammaproteobacteria</taxon>
        <taxon>Aeromonadales</taxon>
        <taxon>Succinivibrionaceae</taxon>
        <taxon>Ruminobacter</taxon>
    </lineage>
</organism>
<dbReference type="AlphaFoldDB" id="A0A662ZHP3"/>